<feature type="binding site" evidence="8">
    <location>
        <position position="263"/>
    </location>
    <ligand>
        <name>Mg(2+)</name>
        <dbReference type="ChEBI" id="CHEBI:18420"/>
        <label>1</label>
    </ligand>
</feature>
<keyword evidence="4 8" id="KW-0479">Metal-binding</keyword>
<dbReference type="PANTHER" id="PTHR22748">
    <property type="entry name" value="AP ENDONUCLEASE"/>
    <property type="match status" value="1"/>
</dbReference>
<evidence type="ECO:0000256" key="2">
    <source>
        <dbReference type="ARBA" id="ARBA00007092"/>
    </source>
</evidence>
<feature type="active site" description="Proton donor/acceptor" evidence="7">
    <location>
        <position position="180"/>
    </location>
</feature>
<evidence type="ECO:0000256" key="10">
    <source>
        <dbReference type="SAM" id="Phobius"/>
    </source>
</evidence>
<feature type="active site" description="Proton acceptor" evidence="7">
    <location>
        <position position="263"/>
    </location>
</feature>
<dbReference type="Pfam" id="PF03372">
    <property type="entry name" value="Exo_endo_phos"/>
    <property type="match status" value="1"/>
</dbReference>
<feature type="binding site" evidence="8">
    <location>
        <position position="36"/>
    </location>
    <ligand>
        <name>Mg(2+)</name>
        <dbReference type="ChEBI" id="CHEBI:18420"/>
        <label>1</label>
    </ligand>
</feature>
<feature type="binding site" evidence="8">
    <location>
        <position position="180"/>
    </location>
    <ligand>
        <name>Mg(2+)</name>
        <dbReference type="ChEBI" id="CHEBI:18420"/>
        <label>1</label>
    </ligand>
</feature>
<dbReference type="GO" id="GO:0008311">
    <property type="term" value="F:double-stranded DNA 3'-5' DNA exonuclease activity"/>
    <property type="evidence" value="ECO:0007669"/>
    <property type="project" value="UniProtKB-EC"/>
</dbReference>
<keyword evidence="10" id="KW-0472">Membrane</keyword>
<dbReference type="AlphaFoldDB" id="A0A8S3V5X3"/>
<feature type="site" description="Interaction with DNA substrate" evidence="9">
    <location>
        <position position="263"/>
    </location>
</feature>
<evidence type="ECO:0000256" key="1">
    <source>
        <dbReference type="ARBA" id="ARBA00000493"/>
    </source>
</evidence>
<reference evidence="12" key="1">
    <citation type="submission" date="2021-03" db="EMBL/GenBank/DDBJ databases">
        <authorList>
            <person name="Bekaert M."/>
        </authorList>
    </citation>
    <scope>NUCLEOTIDE SEQUENCE</scope>
</reference>
<evidence type="ECO:0000313" key="13">
    <source>
        <dbReference type="Proteomes" id="UP000683360"/>
    </source>
</evidence>
<feature type="site" description="Transition state stabilizer" evidence="9">
    <location>
        <position position="182"/>
    </location>
</feature>
<keyword evidence="6 8" id="KW-0460">Magnesium</keyword>
<feature type="binding site" evidence="8">
    <location>
        <position position="182"/>
    </location>
    <ligand>
        <name>Mg(2+)</name>
        <dbReference type="ChEBI" id="CHEBI:18420"/>
        <label>1</label>
    </ligand>
</feature>
<name>A0A8S3V5X3_MYTED</name>
<dbReference type="EC" id="3.1.11.2" evidence="3"/>
<comment type="catalytic activity">
    <reaction evidence="1">
        <text>Exonucleolytic cleavage in the 3'- to 5'-direction to yield nucleoside 5'-phosphates.</text>
        <dbReference type="EC" id="3.1.11.2"/>
    </reaction>
</comment>
<feature type="transmembrane region" description="Helical" evidence="10">
    <location>
        <begin position="12"/>
        <end position="35"/>
    </location>
</feature>
<dbReference type="InterPro" id="IPR004808">
    <property type="entry name" value="AP_endonuc_1"/>
</dbReference>
<feature type="site" description="Important for catalytic activity" evidence="9">
    <location>
        <position position="234"/>
    </location>
</feature>
<dbReference type="Proteomes" id="UP000683360">
    <property type="component" value="Unassembled WGS sequence"/>
</dbReference>
<gene>
    <name evidence="12" type="ORF">MEDL_63471</name>
</gene>
<dbReference type="GO" id="GO:0006284">
    <property type="term" value="P:base-excision repair"/>
    <property type="evidence" value="ECO:0007669"/>
    <property type="project" value="TreeGrafter"/>
</dbReference>
<feature type="binding site" evidence="8">
    <location>
        <position position="63"/>
    </location>
    <ligand>
        <name>Mg(2+)</name>
        <dbReference type="ChEBI" id="CHEBI:18420"/>
        <label>1</label>
    </ligand>
</feature>
<evidence type="ECO:0000256" key="6">
    <source>
        <dbReference type="ARBA" id="ARBA00022842"/>
    </source>
</evidence>
<comment type="caution">
    <text evidence="12">The sequence shown here is derived from an EMBL/GenBank/DDBJ whole genome shotgun (WGS) entry which is preliminary data.</text>
</comment>
<dbReference type="EMBL" id="CAJPWZ010003102">
    <property type="protein sequence ID" value="CAG2251847.1"/>
    <property type="molecule type" value="Genomic_DNA"/>
</dbReference>
<keyword evidence="5" id="KW-0378">Hydrolase</keyword>
<keyword evidence="13" id="KW-1185">Reference proteome</keyword>
<keyword evidence="10" id="KW-0812">Transmembrane</keyword>
<dbReference type="PANTHER" id="PTHR22748:SF6">
    <property type="entry name" value="DNA-(APURINIC OR APYRIMIDINIC SITE) ENDONUCLEASE"/>
    <property type="match status" value="1"/>
</dbReference>
<keyword evidence="10" id="KW-1133">Transmembrane helix</keyword>
<evidence type="ECO:0000256" key="3">
    <source>
        <dbReference type="ARBA" id="ARBA00012115"/>
    </source>
</evidence>
<dbReference type="OrthoDB" id="6155487at2759"/>
<comment type="similarity">
    <text evidence="2">Belongs to the DNA repair enzymes AP/ExoA family.</text>
</comment>
<evidence type="ECO:0000256" key="5">
    <source>
        <dbReference type="ARBA" id="ARBA00022801"/>
    </source>
</evidence>
<feature type="active site" evidence="7">
    <location>
        <position position="145"/>
    </location>
</feature>
<evidence type="ECO:0000256" key="4">
    <source>
        <dbReference type="ARBA" id="ARBA00022723"/>
    </source>
</evidence>
<protein>
    <recommendedName>
        <fullName evidence="3">exodeoxyribonuclease III</fullName>
        <ecNumber evidence="3">3.1.11.2</ecNumber>
    </recommendedName>
</protein>
<evidence type="ECO:0000313" key="12">
    <source>
        <dbReference type="EMBL" id="CAG2251847.1"/>
    </source>
</evidence>
<accession>A0A8S3V5X3</accession>
<keyword evidence="8" id="KW-0464">Manganese</keyword>
<dbReference type="SUPFAM" id="SSF56219">
    <property type="entry name" value="DNase I-like"/>
    <property type="match status" value="1"/>
</dbReference>
<evidence type="ECO:0000256" key="7">
    <source>
        <dbReference type="PIRSR" id="PIRSR604808-1"/>
    </source>
</evidence>
<dbReference type="GO" id="GO:0008081">
    <property type="term" value="F:phosphoric diester hydrolase activity"/>
    <property type="evidence" value="ECO:0007669"/>
    <property type="project" value="TreeGrafter"/>
</dbReference>
<feature type="domain" description="Endonuclease/exonuclease/phosphatase" evidence="11">
    <location>
        <begin position="33"/>
        <end position="263"/>
    </location>
</feature>
<dbReference type="GO" id="GO:0003906">
    <property type="term" value="F:DNA-(apurinic or apyrimidinic site) endonuclease activity"/>
    <property type="evidence" value="ECO:0007669"/>
    <property type="project" value="TreeGrafter"/>
</dbReference>
<evidence type="ECO:0000256" key="8">
    <source>
        <dbReference type="PIRSR" id="PIRSR604808-2"/>
    </source>
</evidence>
<organism evidence="12 13">
    <name type="scientific">Mytilus edulis</name>
    <name type="common">Blue mussel</name>
    <dbReference type="NCBI Taxonomy" id="6550"/>
    <lineage>
        <taxon>Eukaryota</taxon>
        <taxon>Metazoa</taxon>
        <taxon>Spiralia</taxon>
        <taxon>Lophotrochozoa</taxon>
        <taxon>Mollusca</taxon>
        <taxon>Bivalvia</taxon>
        <taxon>Autobranchia</taxon>
        <taxon>Pteriomorphia</taxon>
        <taxon>Mytilida</taxon>
        <taxon>Mytiloidea</taxon>
        <taxon>Mytilidae</taxon>
        <taxon>Mytilinae</taxon>
        <taxon>Mytilus</taxon>
    </lineage>
</organism>
<comment type="cofactor">
    <cofactor evidence="8">
        <name>Mg(2+)</name>
        <dbReference type="ChEBI" id="CHEBI:18420"/>
    </cofactor>
    <cofactor evidence="8">
        <name>Mn(2+)</name>
        <dbReference type="ChEBI" id="CHEBI:29035"/>
    </cofactor>
    <text evidence="8">Probably binds two magnesium or manganese ions per subunit.</text>
</comment>
<proteinExistence type="inferred from homology"/>
<evidence type="ECO:0000259" key="11">
    <source>
        <dbReference type="Pfam" id="PF03372"/>
    </source>
</evidence>
<evidence type="ECO:0000256" key="9">
    <source>
        <dbReference type="PIRSR" id="PIRSR604808-3"/>
    </source>
</evidence>
<dbReference type="InterPro" id="IPR005135">
    <property type="entry name" value="Endo/exonuclease/phosphatase"/>
</dbReference>
<sequence>MRIQRSHTTIKMALSYIHVHSGYLITIIMLSLVTWNVRGIMSSSVCLSELFKYTNCDIAVLSEHKLFNHSLQFLNTLDNNYHSLGIADTSVNIETSKCGKGGVAIMYKKTLKFNIKPINCPVSERILGIEIQCNENYSIFVFSVYLPADSNIQNYKYEMNIVEDYVSNFSKFGPVIVAGDFNTSCRVTDLGRTNVNKSIVFSDFMLRNNIIPVNASTLRDASSFTYIPTRTLLDYFLVSEELATDVISCENIPEGTLSLTSDHLPVFLQLSIPYVCNSTNGCNNVWPSWRKASESSLDAYNELTNKIADELLDLPLYVYTPTENAKFDSDFKAHVTEFVDRTLESCATNNGLLPGGEITLYEIETVVRNLKLRKAPGYDKLQNEHVRYSGNKLHTVILRIFNAVIRFGRIPLCWKHGLLIPLFKGYRTELDLVFNLGDKSVNISTETKHLGILRTVDLSPSTDIQHSCRKGRNAYFAIAGTGSCLLNPLTVCGLYNKIVIPAVLYGCELWNGIKPKDLRCLRCLETFQHFIVKHIQGFPKRTRSDMCESMTNLERLPILVEKRKLMFLYKLCEMKAQSLTKQIFIYRLFQYFGDTSRKQHGFIPDVTNILSKYSLLNFLNSYMFTGCFPTKLQWKNIVNSAINQDEKHRKEERMRSDNDFTRFLRLSENNGYDFIWQYAKYTGRLRTAKHVAKLWSTPPTSGNCNLCGHFVQDTLYHQIRMCTELQTQRHLLYKRLSEMTSDNFLYTLLSKSDEYVSCFLLGNHEALLDFLTPEHCLDVLNEGFSYLKYCRLSVEYFNAIFGVDNAEYIAGLLNSRGSDISTESIAFHNAEEGCLALVVDIEIGLFHNDEMLEEAMKKFIQRVFEVAALSRENGRFCSLLLEVCSSFQV</sequence>
<dbReference type="Gene3D" id="3.60.10.10">
    <property type="entry name" value="Endonuclease/exonuclease/phosphatase"/>
    <property type="match status" value="1"/>
</dbReference>
<dbReference type="InterPro" id="IPR036691">
    <property type="entry name" value="Endo/exonu/phosph_ase_sf"/>
</dbReference>
<feature type="binding site" evidence="8">
    <location>
        <position position="262"/>
    </location>
    <ligand>
        <name>Mg(2+)</name>
        <dbReference type="ChEBI" id="CHEBI:18420"/>
        <label>1</label>
    </ligand>
</feature>
<dbReference type="GO" id="GO:0046872">
    <property type="term" value="F:metal ion binding"/>
    <property type="evidence" value="ECO:0007669"/>
    <property type="project" value="UniProtKB-KW"/>
</dbReference>